<dbReference type="Gene3D" id="3.30.780.10">
    <property type="entry name" value="SUI1-like domain"/>
    <property type="match status" value="1"/>
</dbReference>
<dbReference type="SUPFAM" id="SSF55159">
    <property type="entry name" value="eIF1-like"/>
    <property type="match status" value="1"/>
</dbReference>
<organism evidence="5 6">
    <name type="scientific">Enhygromyxa salina</name>
    <dbReference type="NCBI Taxonomy" id="215803"/>
    <lineage>
        <taxon>Bacteria</taxon>
        <taxon>Pseudomonadati</taxon>
        <taxon>Myxococcota</taxon>
        <taxon>Polyangia</taxon>
        <taxon>Nannocystales</taxon>
        <taxon>Nannocystaceae</taxon>
        <taxon>Enhygromyxa</taxon>
    </lineage>
</organism>
<evidence type="ECO:0000256" key="2">
    <source>
        <dbReference type="ARBA" id="ARBA00022917"/>
    </source>
</evidence>
<dbReference type="OrthoDB" id="9792915at2"/>
<protein>
    <submittedName>
        <fullName evidence="5">Translation initiation factor Sui1</fullName>
    </submittedName>
</protein>
<dbReference type="Proteomes" id="UP000237968">
    <property type="component" value="Unassembled WGS sequence"/>
</dbReference>
<dbReference type="InterPro" id="IPR036877">
    <property type="entry name" value="SUI1_dom_sf"/>
</dbReference>
<reference evidence="5 6" key="1">
    <citation type="submission" date="2018-03" db="EMBL/GenBank/DDBJ databases">
        <title>Draft Genome Sequences of the Obligatory Marine Myxobacteria Enhygromyxa salina SWB005.</title>
        <authorList>
            <person name="Poehlein A."/>
            <person name="Moghaddam J.A."/>
            <person name="Harms H."/>
            <person name="Alanjari M."/>
            <person name="Koenig G.M."/>
            <person name="Daniel R."/>
            <person name="Schaeberle T.F."/>
        </authorList>
    </citation>
    <scope>NUCLEOTIDE SEQUENCE [LARGE SCALE GENOMIC DNA]</scope>
    <source>
        <strain evidence="5 6">SWB005</strain>
    </source>
</reference>
<sequence length="129" mass="13195">MAKRPKITADTAPLTSNPFAGLSALIPDAPAGEPAPSPIDEAPSEPSVTPDLSGRLVVRRQKRGQGGKTVTCVEGLDPDLIPALLTRLKRELGCSGRVDGAVLVAGTGDHGRVASWLRAAGAARVVLGN</sequence>
<keyword evidence="1" id="KW-0810">Translation regulation</keyword>
<dbReference type="RefSeq" id="WP_106395391.1">
    <property type="nucleotide sequence ID" value="NZ_PVNK01000269.1"/>
</dbReference>
<proteinExistence type="predicted"/>
<keyword evidence="6" id="KW-1185">Reference proteome</keyword>
<dbReference type="InterPro" id="IPR001950">
    <property type="entry name" value="SUI1"/>
</dbReference>
<name>A0A2S9XDD6_9BACT</name>
<evidence type="ECO:0000256" key="3">
    <source>
        <dbReference type="SAM" id="MobiDB-lite"/>
    </source>
</evidence>
<dbReference type="InterPro" id="IPR005872">
    <property type="entry name" value="SUI1_arc_bac"/>
</dbReference>
<evidence type="ECO:0000313" key="5">
    <source>
        <dbReference type="EMBL" id="PRP90780.1"/>
    </source>
</evidence>
<accession>A0A2S9XDD6</accession>
<keyword evidence="2" id="KW-0648">Protein biosynthesis</keyword>
<keyword evidence="5" id="KW-0396">Initiation factor</keyword>
<gene>
    <name evidence="5" type="ORF">ENSA5_62140</name>
</gene>
<feature type="domain" description="SUI1" evidence="4">
    <location>
        <begin position="55"/>
        <end position="110"/>
    </location>
</feature>
<evidence type="ECO:0000259" key="4">
    <source>
        <dbReference type="Pfam" id="PF01253"/>
    </source>
</evidence>
<evidence type="ECO:0000313" key="6">
    <source>
        <dbReference type="Proteomes" id="UP000237968"/>
    </source>
</evidence>
<feature type="region of interest" description="Disordered" evidence="3">
    <location>
        <begin position="1"/>
        <end position="55"/>
    </location>
</feature>
<dbReference type="CDD" id="cd11567">
    <property type="entry name" value="YciH_like"/>
    <property type="match status" value="1"/>
</dbReference>
<comment type="caution">
    <text evidence="5">The sequence shown here is derived from an EMBL/GenBank/DDBJ whole genome shotgun (WGS) entry which is preliminary data.</text>
</comment>
<evidence type="ECO:0000256" key="1">
    <source>
        <dbReference type="ARBA" id="ARBA00022845"/>
    </source>
</evidence>
<dbReference type="Pfam" id="PF01253">
    <property type="entry name" value="SUI1"/>
    <property type="match status" value="1"/>
</dbReference>
<dbReference type="AlphaFoldDB" id="A0A2S9XDD6"/>
<dbReference type="EMBL" id="PVNK01000269">
    <property type="protein sequence ID" value="PRP90780.1"/>
    <property type="molecule type" value="Genomic_DNA"/>
</dbReference>
<dbReference type="GO" id="GO:0003743">
    <property type="term" value="F:translation initiation factor activity"/>
    <property type="evidence" value="ECO:0007669"/>
    <property type="project" value="UniProtKB-KW"/>
</dbReference>
<dbReference type="GO" id="GO:0006417">
    <property type="term" value="P:regulation of translation"/>
    <property type="evidence" value="ECO:0007669"/>
    <property type="project" value="UniProtKB-KW"/>
</dbReference>